<dbReference type="AlphaFoldDB" id="A0A249P8T2"/>
<keyword evidence="3" id="KW-1185">Reference proteome</keyword>
<sequence length="67" mass="7761">MPLSFAAMPRLRGERNLAEDVPGENPRGWIQRNRWPGRRLTPDDGHHWEKSRCQPIIGFLTSPCRVP</sequence>
<name>A0A249P8T2_9HYPH</name>
<dbReference type="KEGG" id="esj:SJ05684_c01990"/>
<protein>
    <submittedName>
        <fullName evidence="2">Uncharacterized protein</fullName>
    </submittedName>
</protein>
<accession>A0A249P8T2</accession>
<proteinExistence type="predicted"/>
<dbReference type="EMBL" id="CP023067">
    <property type="protein sequence ID" value="ASY61669.1"/>
    <property type="molecule type" value="Genomic_DNA"/>
</dbReference>
<gene>
    <name evidence="2" type="ORF">SJ05684_c01990</name>
</gene>
<feature type="region of interest" description="Disordered" evidence="1">
    <location>
        <begin position="18"/>
        <end position="46"/>
    </location>
</feature>
<reference evidence="2 3" key="1">
    <citation type="submission" date="2017-08" db="EMBL/GenBank/DDBJ databases">
        <title>Multipartite genome sequences of Sinorhizobium species nodulating soybeans.</title>
        <authorList>
            <person name="Tian C.F."/>
        </authorList>
    </citation>
    <scope>NUCLEOTIDE SEQUENCE [LARGE SCALE GENOMIC DNA]</scope>
    <source>
        <strain evidence="2 3">CCBAU 05684</strain>
    </source>
</reference>
<dbReference type="Proteomes" id="UP000217211">
    <property type="component" value="Chromosome"/>
</dbReference>
<organism evidence="2 3">
    <name type="scientific">Sinorhizobium sojae CCBAU 05684</name>
    <dbReference type="NCBI Taxonomy" id="716928"/>
    <lineage>
        <taxon>Bacteria</taxon>
        <taxon>Pseudomonadati</taxon>
        <taxon>Pseudomonadota</taxon>
        <taxon>Alphaproteobacteria</taxon>
        <taxon>Hyphomicrobiales</taxon>
        <taxon>Rhizobiaceae</taxon>
        <taxon>Sinorhizobium/Ensifer group</taxon>
        <taxon>Sinorhizobium</taxon>
    </lineage>
</organism>
<evidence type="ECO:0000313" key="3">
    <source>
        <dbReference type="Proteomes" id="UP000217211"/>
    </source>
</evidence>
<evidence type="ECO:0000313" key="2">
    <source>
        <dbReference type="EMBL" id="ASY61669.1"/>
    </source>
</evidence>
<evidence type="ECO:0000256" key="1">
    <source>
        <dbReference type="SAM" id="MobiDB-lite"/>
    </source>
</evidence>